<accession>A0A5J9UJ13</accession>
<feature type="region of interest" description="Disordered" evidence="1">
    <location>
        <begin position="191"/>
        <end position="223"/>
    </location>
</feature>
<dbReference type="EMBL" id="RWGY01000013">
    <property type="protein sequence ID" value="TVU23712.1"/>
    <property type="molecule type" value="Genomic_DNA"/>
</dbReference>
<name>A0A5J9UJ13_9POAL</name>
<gene>
    <name evidence="2" type="ORF">EJB05_26091</name>
</gene>
<proteinExistence type="predicted"/>
<protein>
    <submittedName>
        <fullName evidence="2">Uncharacterized protein</fullName>
    </submittedName>
</protein>
<feature type="non-terminal residue" evidence="2">
    <location>
        <position position="1"/>
    </location>
</feature>
<sequence length="464" mass="51041">MDRRRKKPLGDQGDIAGDVVDPVLLKKRVDSAERSRRSASLTVELIWIVSVLLSHDRLCISDGGAHLDRFSSVNDNSTMDRRRKKPLGDQGDIAGDVVDPVLLKKRVDSAERSRRSASLTVELIWIVSVLLSHDRLCISDGGAHLDRFSSVNDNSTMDRRRKKPLGDQGDIAGDVVDPVLLKKRVDSAERSRRYRARQKELRSTSPLSTMNACSNDENQRPNNGISVVQRSTISAKKRCSPLTIDLSPLSDVTNLVTPTVGGSGQTDVEGRANHVCRENKGSSPTDGRVHCTPLSAVTEDATAVRSSDEQDMSPLSDVTNLVTPTVGGSGQAHVQVMGNKTVHYGPVKISGGKENKGVSAGPSANSGISVRNLHSQDERVLALCKYILEIDDPEALQKASGLFVLQFMRLRTGERIVFQKLCREAHILRARFFVEMCKLEQNECADNIPEPVKEILDCIRVIWR</sequence>
<feature type="compositionally biased region" description="Basic and acidic residues" evidence="1">
    <location>
        <begin position="191"/>
        <end position="202"/>
    </location>
</feature>
<reference evidence="2 3" key="1">
    <citation type="journal article" date="2019" name="Sci. Rep.">
        <title>A high-quality genome of Eragrostis curvula grass provides insights into Poaceae evolution and supports new strategies to enhance forage quality.</title>
        <authorList>
            <person name="Carballo J."/>
            <person name="Santos B.A.C.M."/>
            <person name="Zappacosta D."/>
            <person name="Garbus I."/>
            <person name="Selva J.P."/>
            <person name="Gallo C.A."/>
            <person name="Diaz A."/>
            <person name="Albertini E."/>
            <person name="Caccamo M."/>
            <person name="Echenique V."/>
        </authorList>
    </citation>
    <scope>NUCLEOTIDE SEQUENCE [LARGE SCALE GENOMIC DNA]</scope>
    <source>
        <strain evidence="3">cv. Victoria</strain>
        <tissue evidence="2">Leaf</tissue>
    </source>
</reference>
<dbReference type="Proteomes" id="UP000324897">
    <property type="component" value="Chromosome 2"/>
</dbReference>
<evidence type="ECO:0000313" key="3">
    <source>
        <dbReference type="Proteomes" id="UP000324897"/>
    </source>
</evidence>
<dbReference type="Gramene" id="TVU23712">
    <property type="protein sequence ID" value="TVU23712"/>
    <property type="gene ID" value="EJB05_26091"/>
</dbReference>
<organism evidence="2 3">
    <name type="scientific">Eragrostis curvula</name>
    <name type="common">weeping love grass</name>
    <dbReference type="NCBI Taxonomy" id="38414"/>
    <lineage>
        <taxon>Eukaryota</taxon>
        <taxon>Viridiplantae</taxon>
        <taxon>Streptophyta</taxon>
        <taxon>Embryophyta</taxon>
        <taxon>Tracheophyta</taxon>
        <taxon>Spermatophyta</taxon>
        <taxon>Magnoliopsida</taxon>
        <taxon>Liliopsida</taxon>
        <taxon>Poales</taxon>
        <taxon>Poaceae</taxon>
        <taxon>PACMAD clade</taxon>
        <taxon>Chloridoideae</taxon>
        <taxon>Eragrostideae</taxon>
        <taxon>Eragrostidinae</taxon>
        <taxon>Eragrostis</taxon>
    </lineage>
</organism>
<dbReference type="AlphaFoldDB" id="A0A5J9UJ13"/>
<evidence type="ECO:0000256" key="1">
    <source>
        <dbReference type="SAM" id="MobiDB-lite"/>
    </source>
</evidence>
<evidence type="ECO:0000313" key="2">
    <source>
        <dbReference type="EMBL" id="TVU23712.1"/>
    </source>
</evidence>
<keyword evidence="3" id="KW-1185">Reference proteome</keyword>
<comment type="caution">
    <text evidence="2">The sequence shown here is derived from an EMBL/GenBank/DDBJ whole genome shotgun (WGS) entry which is preliminary data.</text>
</comment>
<feature type="compositionally biased region" description="Polar residues" evidence="1">
    <location>
        <begin position="203"/>
        <end position="223"/>
    </location>
</feature>